<dbReference type="RefSeq" id="WP_081414275.1">
    <property type="nucleotide sequence ID" value="NZ_JAUESS010000019.1"/>
</dbReference>
<keyword evidence="11" id="KW-1185">Reference proteome</keyword>
<dbReference type="PANTHER" id="PTHR36699">
    <property type="entry name" value="LD-TRANSPEPTIDASE"/>
    <property type="match status" value="1"/>
</dbReference>
<evidence type="ECO:0000313" key="10">
    <source>
        <dbReference type="EMBL" id="MFB9887488.1"/>
    </source>
</evidence>
<feature type="active site" description="Proton donor/acceptor" evidence="7">
    <location>
        <position position="150"/>
    </location>
</feature>
<evidence type="ECO:0000256" key="5">
    <source>
        <dbReference type="ARBA" id="ARBA00022984"/>
    </source>
</evidence>
<evidence type="ECO:0000256" key="4">
    <source>
        <dbReference type="ARBA" id="ARBA00022960"/>
    </source>
</evidence>
<dbReference type="Proteomes" id="UP001589628">
    <property type="component" value="Unassembled WGS sequence"/>
</dbReference>
<comment type="caution">
    <text evidence="10">The sequence shown here is derived from an EMBL/GenBank/DDBJ whole genome shotgun (WGS) entry which is preliminary data.</text>
</comment>
<evidence type="ECO:0000256" key="1">
    <source>
        <dbReference type="ARBA" id="ARBA00004752"/>
    </source>
</evidence>
<organism evidence="10 11">
    <name type="scientific">Balneatrix alpica</name>
    <dbReference type="NCBI Taxonomy" id="75684"/>
    <lineage>
        <taxon>Bacteria</taxon>
        <taxon>Pseudomonadati</taxon>
        <taxon>Pseudomonadota</taxon>
        <taxon>Gammaproteobacteria</taxon>
        <taxon>Oceanospirillales</taxon>
        <taxon>Balneatrichaceae</taxon>
        <taxon>Balneatrix</taxon>
    </lineage>
</organism>
<dbReference type="SUPFAM" id="SSF54427">
    <property type="entry name" value="NTF2-like"/>
    <property type="match status" value="2"/>
</dbReference>
<dbReference type="InterPro" id="IPR056203">
    <property type="entry name" value="Cds6_C"/>
</dbReference>
<dbReference type="EC" id="2.-.-.-" evidence="10"/>
<comment type="pathway">
    <text evidence="1 7">Cell wall biogenesis; peptidoglycan biosynthesis.</text>
</comment>
<dbReference type="Pfam" id="PF03734">
    <property type="entry name" value="YkuD"/>
    <property type="match status" value="1"/>
</dbReference>
<dbReference type="SUPFAM" id="SSF141523">
    <property type="entry name" value="L,D-transpeptidase catalytic domain-like"/>
    <property type="match status" value="1"/>
</dbReference>
<gene>
    <name evidence="10" type="ORF">ACFFLH_13795</name>
</gene>
<reference evidence="10 11" key="1">
    <citation type="submission" date="2024-09" db="EMBL/GenBank/DDBJ databases">
        <authorList>
            <person name="Sun Q."/>
            <person name="Mori K."/>
        </authorList>
    </citation>
    <scope>NUCLEOTIDE SEQUENCE [LARGE SCALE GENOMIC DNA]</scope>
    <source>
        <strain evidence="10 11">ATCC 51285</strain>
    </source>
</reference>
<keyword evidence="4 7" id="KW-0133">Cell shape</keyword>
<evidence type="ECO:0000256" key="8">
    <source>
        <dbReference type="SAM" id="SignalP"/>
    </source>
</evidence>
<dbReference type="CDD" id="cd16913">
    <property type="entry name" value="YkuD_like"/>
    <property type="match status" value="1"/>
</dbReference>
<keyword evidence="8" id="KW-0732">Signal</keyword>
<evidence type="ECO:0000256" key="2">
    <source>
        <dbReference type="ARBA" id="ARBA00005992"/>
    </source>
</evidence>
<dbReference type="Pfam" id="PF24125">
    <property type="entry name" value="Cds6_C"/>
    <property type="match status" value="2"/>
</dbReference>
<dbReference type="PROSITE" id="PS52029">
    <property type="entry name" value="LD_TPASE"/>
    <property type="match status" value="1"/>
</dbReference>
<name>A0ABV5ZFV4_9GAMM</name>
<dbReference type="InterPro" id="IPR038063">
    <property type="entry name" value="Transpep_catalytic_dom"/>
</dbReference>
<accession>A0ABV5ZFV4</accession>
<feature type="chain" id="PRO_5046437290" evidence="8">
    <location>
        <begin position="38"/>
        <end position="435"/>
    </location>
</feature>
<feature type="signal peptide" evidence="8">
    <location>
        <begin position="1"/>
        <end position="37"/>
    </location>
</feature>
<dbReference type="Gene3D" id="3.10.450.50">
    <property type="match status" value="1"/>
</dbReference>
<keyword evidence="3 10" id="KW-0808">Transferase</keyword>
<feature type="domain" description="L,D-TPase catalytic" evidence="9">
    <location>
        <begin position="56"/>
        <end position="189"/>
    </location>
</feature>
<evidence type="ECO:0000259" key="9">
    <source>
        <dbReference type="PROSITE" id="PS52029"/>
    </source>
</evidence>
<keyword evidence="5 7" id="KW-0573">Peptidoglycan synthesis</keyword>
<evidence type="ECO:0000256" key="6">
    <source>
        <dbReference type="ARBA" id="ARBA00023316"/>
    </source>
</evidence>
<sequence>MAFGFVTSAPISAGQSKRLLSTSLATALFSFSSLSWAQSDASIPAHIFTRDAENRTSILVDKKGKTAYLIDFQNDMPTLSRRYDNLLFGENDGDKEYEGDKRTPEGVYRITHFIPGETLPPLYGTGAFPIDYPNPLDRIEGRNGSGIWLHGKDDNDPSKNVTLGCVAFDNTEITELNGMIGKGTNVVIAPKADFLTPEAYAKERDKILQELDTFITSWEGGDIDTLASMLHPAFQGPGGIKRQAWLERKRRLAELYPEKRIATNNVYAYREDGDQVVYDFEQLYCASNLVSLDHKRLFFKRDNDRLRLVAEDITEQATAPFVNRSIEQFVNSWLSSWNAGNVDAYVGHYGNDFTDERGRDLLAWTLYKKGIFQERPNQRITIENLQISPIQGNQYQIRFKQDYRSQSYADLGMKTLIIRGCPGEYQIMAERWSAL</sequence>
<protein>
    <submittedName>
        <fullName evidence="10">Murein L,D-transpeptidase family protein</fullName>
        <ecNumber evidence="10">2.-.-.-</ecNumber>
    </submittedName>
</protein>
<dbReference type="PANTHER" id="PTHR36699:SF1">
    <property type="entry name" value="L,D-TRANSPEPTIDASE YAFK-RELATED"/>
    <property type="match status" value="1"/>
</dbReference>
<keyword evidence="6 7" id="KW-0961">Cell wall biogenesis/degradation</keyword>
<comment type="similarity">
    <text evidence="2">Belongs to the YkuD family.</text>
</comment>
<proteinExistence type="inferred from homology"/>
<dbReference type="GO" id="GO:0016740">
    <property type="term" value="F:transferase activity"/>
    <property type="evidence" value="ECO:0007669"/>
    <property type="project" value="UniProtKB-KW"/>
</dbReference>
<evidence type="ECO:0000313" key="11">
    <source>
        <dbReference type="Proteomes" id="UP001589628"/>
    </source>
</evidence>
<dbReference type="EMBL" id="JBHLZN010000005">
    <property type="protein sequence ID" value="MFB9887488.1"/>
    <property type="molecule type" value="Genomic_DNA"/>
</dbReference>
<feature type="active site" description="Nucleophile" evidence="7">
    <location>
        <position position="165"/>
    </location>
</feature>
<evidence type="ECO:0000256" key="7">
    <source>
        <dbReference type="PROSITE-ProRule" id="PRU01373"/>
    </source>
</evidence>
<dbReference type="Gene3D" id="2.40.440.10">
    <property type="entry name" value="L,D-transpeptidase catalytic domain-like"/>
    <property type="match status" value="1"/>
</dbReference>
<dbReference type="InterPro" id="IPR032710">
    <property type="entry name" value="NTF2-like_dom_sf"/>
</dbReference>
<dbReference type="InterPro" id="IPR005490">
    <property type="entry name" value="LD_TPept_cat_dom"/>
</dbReference>
<evidence type="ECO:0000256" key="3">
    <source>
        <dbReference type="ARBA" id="ARBA00022679"/>
    </source>
</evidence>